<dbReference type="Proteomes" id="UP001457282">
    <property type="component" value="Unassembled WGS sequence"/>
</dbReference>
<keyword evidence="5" id="KW-0804">Transcription</keyword>
<accession>A0AAW1WNQ6</accession>
<dbReference type="PROSITE" id="PS50888">
    <property type="entry name" value="BHLH"/>
    <property type="match status" value="1"/>
</dbReference>
<dbReference type="FunFam" id="4.10.280.10:FF:000066">
    <property type="entry name" value="BHLH transcription factor"/>
    <property type="match status" value="1"/>
</dbReference>
<reference evidence="9 10" key="1">
    <citation type="journal article" date="2023" name="G3 (Bethesda)">
        <title>A chromosome-length genome assembly and annotation of blackberry (Rubus argutus, cv. 'Hillquist').</title>
        <authorList>
            <person name="Bruna T."/>
            <person name="Aryal R."/>
            <person name="Dudchenko O."/>
            <person name="Sargent D.J."/>
            <person name="Mead D."/>
            <person name="Buti M."/>
            <person name="Cavallini A."/>
            <person name="Hytonen T."/>
            <person name="Andres J."/>
            <person name="Pham M."/>
            <person name="Weisz D."/>
            <person name="Mascagni F."/>
            <person name="Usai G."/>
            <person name="Natali L."/>
            <person name="Bassil N."/>
            <person name="Fernandez G.E."/>
            <person name="Lomsadze A."/>
            <person name="Armour M."/>
            <person name="Olukolu B."/>
            <person name="Poorten T."/>
            <person name="Britton C."/>
            <person name="Davik J."/>
            <person name="Ashrafi H."/>
            <person name="Aiden E.L."/>
            <person name="Borodovsky M."/>
            <person name="Worthington M."/>
        </authorList>
    </citation>
    <scope>NUCLEOTIDE SEQUENCE [LARGE SCALE GENOMIC DNA]</scope>
    <source>
        <strain evidence="9">PI 553951</strain>
    </source>
</reference>
<keyword evidence="3" id="KW-0805">Transcription regulation</keyword>
<evidence type="ECO:0000256" key="7">
    <source>
        <dbReference type="SAM" id="MobiDB-lite"/>
    </source>
</evidence>
<name>A0AAW1WNQ6_RUBAR</name>
<keyword evidence="4" id="KW-0238">DNA-binding</keyword>
<evidence type="ECO:0000313" key="9">
    <source>
        <dbReference type="EMBL" id="KAK9925581.1"/>
    </source>
</evidence>
<dbReference type="InterPro" id="IPR054502">
    <property type="entry name" value="bHLH-TF_ACT-like_plant"/>
</dbReference>
<dbReference type="GO" id="GO:0043565">
    <property type="term" value="F:sequence-specific DNA binding"/>
    <property type="evidence" value="ECO:0007669"/>
    <property type="project" value="TreeGrafter"/>
</dbReference>
<organism evidence="9 10">
    <name type="scientific">Rubus argutus</name>
    <name type="common">Southern blackberry</name>
    <dbReference type="NCBI Taxonomy" id="59490"/>
    <lineage>
        <taxon>Eukaryota</taxon>
        <taxon>Viridiplantae</taxon>
        <taxon>Streptophyta</taxon>
        <taxon>Embryophyta</taxon>
        <taxon>Tracheophyta</taxon>
        <taxon>Spermatophyta</taxon>
        <taxon>Magnoliopsida</taxon>
        <taxon>eudicotyledons</taxon>
        <taxon>Gunneridae</taxon>
        <taxon>Pentapetalae</taxon>
        <taxon>rosids</taxon>
        <taxon>fabids</taxon>
        <taxon>Rosales</taxon>
        <taxon>Rosaceae</taxon>
        <taxon>Rosoideae</taxon>
        <taxon>Rosoideae incertae sedis</taxon>
        <taxon>Rubus</taxon>
    </lineage>
</organism>
<dbReference type="SMART" id="SM00353">
    <property type="entry name" value="HLH"/>
    <property type="match status" value="1"/>
</dbReference>
<feature type="compositionally biased region" description="Acidic residues" evidence="7">
    <location>
        <begin position="257"/>
        <end position="267"/>
    </location>
</feature>
<protein>
    <recommendedName>
        <fullName evidence="8">BHLH domain-containing protein</fullName>
    </recommendedName>
</protein>
<gene>
    <name evidence="9" type="ORF">M0R45_033902</name>
</gene>
<feature type="region of interest" description="Disordered" evidence="7">
    <location>
        <begin position="226"/>
        <end position="245"/>
    </location>
</feature>
<feature type="region of interest" description="Disordered" evidence="7">
    <location>
        <begin position="257"/>
        <end position="298"/>
    </location>
</feature>
<evidence type="ECO:0000256" key="5">
    <source>
        <dbReference type="ARBA" id="ARBA00023163"/>
    </source>
</evidence>
<dbReference type="Gene3D" id="4.10.280.10">
    <property type="entry name" value="Helix-loop-helix DNA-binding domain"/>
    <property type="match status" value="1"/>
</dbReference>
<evidence type="ECO:0000256" key="1">
    <source>
        <dbReference type="ARBA" id="ARBA00004123"/>
    </source>
</evidence>
<dbReference type="PANTHER" id="PTHR31945">
    <property type="entry name" value="TRANSCRIPTION FACTOR SCREAM2-RELATED"/>
    <property type="match status" value="1"/>
</dbReference>
<comment type="subcellular location">
    <subcellularLocation>
        <location evidence="1">Nucleus</location>
    </subcellularLocation>
</comment>
<keyword evidence="2" id="KW-0217">Developmental protein</keyword>
<evidence type="ECO:0000259" key="8">
    <source>
        <dbReference type="PROSITE" id="PS50888"/>
    </source>
</evidence>
<dbReference type="AlphaFoldDB" id="A0AAW1WNQ6"/>
<feature type="region of interest" description="Disordered" evidence="7">
    <location>
        <begin position="146"/>
        <end position="166"/>
    </location>
</feature>
<dbReference type="PANTHER" id="PTHR31945:SF129">
    <property type="entry name" value="TRANSCRIPTION FACTOR SCREAM2"/>
    <property type="match status" value="1"/>
</dbReference>
<dbReference type="GO" id="GO:0003700">
    <property type="term" value="F:DNA-binding transcription factor activity"/>
    <property type="evidence" value="ECO:0007669"/>
    <property type="project" value="TreeGrafter"/>
</dbReference>
<dbReference type="SUPFAM" id="SSF47459">
    <property type="entry name" value="HLH, helix-loop-helix DNA-binding domain"/>
    <property type="match status" value="1"/>
</dbReference>
<dbReference type="EMBL" id="JBEDUW010000006">
    <property type="protein sequence ID" value="KAK9925581.1"/>
    <property type="molecule type" value="Genomic_DNA"/>
</dbReference>
<dbReference type="GO" id="GO:0005634">
    <property type="term" value="C:nucleus"/>
    <property type="evidence" value="ECO:0007669"/>
    <property type="project" value="UniProtKB-SubCell"/>
</dbReference>
<dbReference type="CDD" id="cd11443">
    <property type="entry name" value="bHLH_AtAMS_like"/>
    <property type="match status" value="1"/>
</dbReference>
<dbReference type="InterPro" id="IPR051358">
    <property type="entry name" value="TF_AMS/ICE1/BHLH6-like"/>
</dbReference>
<dbReference type="InterPro" id="IPR036638">
    <property type="entry name" value="HLH_DNA-bd_sf"/>
</dbReference>
<evidence type="ECO:0000256" key="4">
    <source>
        <dbReference type="ARBA" id="ARBA00023125"/>
    </source>
</evidence>
<evidence type="ECO:0000256" key="2">
    <source>
        <dbReference type="ARBA" id="ARBA00022473"/>
    </source>
</evidence>
<dbReference type="GO" id="GO:0046983">
    <property type="term" value="F:protein dimerization activity"/>
    <property type="evidence" value="ECO:0007669"/>
    <property type="project" value="InterPro"/>
</dbReference>
<keyword evidence="10" id="KW-1185">Reference proteome</keyword>
<evidence type="ECO:0000313" key="10">
    <source>
        <dbReference type="Proteomes" id="UP001457282"/>
    </source>
</evidence>
<dbReference type="Pfam" id="PF00010">
    <property type="entry name" value="HLH"/>
    <property type="match status" value="1"/>
</dbReference>
<evidence type="ECO:0000256" key="3">
    <source>
        <dbReference type="ARBA" id="ARBA00023015"/>
    </source>
</evidence>
<keyword evidence="6" id="KW-0539">Nucleus</keyword>
<sequence>MLPISSGAVWMDREEEDAVCSWTSSMRNNNENSNSGASLCNLKSMLEGEWYMNPPPHQNDIIGFSSIPAAENTFHLQPMDSSASCSPSRVFTLANPKSCFSSLLNTNHFDNLGCETGFLAQFQQGNDALMDFAAFNSHSHVAATPALSSSTEFPSNRLPPVSDNTGFESSGGALLLNRAKLQMGGVGTQPTLFQKRAALGQNSSGSSGCDKLGNLEISGPSYSGLGLGLEKKRKRNSESEMDVSGLNYYDSDEFNEYGQAEEEEEENNAAGGGSNSNAISSVTDGDYKRKKKGLPAKNLMAERRRRKKLNDRLYMLRSVVPKISKMDRASILGDAIDYLRELLQRINDLHNELESAAPPSTSFHPLTPTPLTLPCRTRVKEELCPTSLASPKSQQPPAKVDVQIRESGGAVNIHMFCARRPGLLLSTMTALDNLGLDIQQAVISCFNGFALDVFRAEQCRETHFLPEQIRAVLLDSAGFHGMM</sequence>
<evidence type="ECO:0000256" key="6">
    <source>
        <dbReference type="ARBA" id="ARBA00023242"/>
    </source>
</evidence>
<proteinExistence type="predicted"/>
<comment type="caution">
    <text evidence="9">The sequence shown here is derived from an EMBL/GenBank/DDBJ whole genome shotgun (WGS) entry which is preliminary data.</text>
</comment>
<dbReference type="InterPro" id="IPR011598">
    <property type="entry name" value="bHLH_dom"/>
</dbReference>
<feature type="domain" description="BHLH" evidence="8">
    <location>
        <begin position="293"/>
        <end position="342"/>
    </location>
</feature>
<dbReference type="Pfam" id="PF22754">
    <property type="entry name" value="bHLH-TF_ACT-like_plant"/>
    <property type="match status" value="1"/>
</dbReference>